<feature type="signal peptide" evidence="6">
    <location>
        <begin position="1"/>
        <end position="18"/>
    </location>
</feature>
<dbReference type="Gene3D" id="3.40.50.1820">
    <property type="entry name" value="alpha/beta hydrolase"/>
    <property type="match status" value="1"/>
</dbReference>
<name>A0A9N9U0D0_PHYSR</name>
<evidence type="ECO:0000256" key="2">
    <source>
        <dbReference type="ARBA" id="ARBA00022487"/>
    </source>
</evidence>
<dbReference type="EC" id="3.1.1.-" evidence="6"/>
<dbReference type="SUPFAM" id="SSF53474">
    <property type="entry name" value="alpha/beta-Hydrolases"/>
    <property type="match status" value="1"/>
</dbReference>
<proteinExistence type="inferred from homology"/>
<keyword evidence="2" id="KW-0719">Serine esterase</keyword>
<evidence type="ECO:0000259" key="7">
    <source>
        <dbReference type="Pfam" id="PF00135"/>
    </source>
</evidence>
<dbReference type="InterPro" id="IPR002018">
    <property type="entry name" value="CarbesteraseB"/>
</dbReference>
<dbReference type="InterPro" id="IPR050309">
    <property type="entry name" value="Type-B_Carboxylest/Lipase"/>
</dbReference>
<keyword evidence="4" id="KW-1015">Disulfide bond</keyword>
<keyword evidence="6" id="KW-0732">Signal</keyword>
<keyword evidence="3 6" id="KW-0378">Hydrolase</keyword>
<accession>A0A9N9U0D0</accession>
<keyword evidence="5" id="KW-0325">Glycoprotein</keyword>
<evidence type="ECO:0000256" key="6">
    <source>
        <dbReference type="RuleBase" id="RU361235"/>
    </source>
</evidence>
<dbReference type="InterPro" id="IPR019826">
    <property type="entry name" value="Carboxylesterase_B_AS"/>
</dbReference>
<dbReference type="OrthoDB" id="6846267at2759"/>
<dbReference type="PANTHER" id="PTHR11559">
    <property type="entry name" value="CARBOXYLESTERASE"/>
    <property type="match status" value="1"/>
</dbReference>
<evidence type="ECO:0000256" key="1">
    <source>
        <dbReference type="ARBA" id="ARBA00005964"/>
    </source>
</evidence>
<dbReference type="Proteomes" id="UP001153712">
    <property type="component" value="Chromosome 7"/>
</dbReference>
<evidence type="ECO:0000313" key="8">
    <source>
        <dbReference type="EMBL" id="CAG9864100.1"/>
    </source>
</evidence>
<dbReference type="InterPro" id="IPR029058">
    <property type="entry name" value="AB_hydrolase_fold"/>
</dbReference>
<dbReference type="Pfam" id="PF00135">
    <property type="entry name" value="COesterase"/>
    <property type="match status" value="1"/>
</dbReference>
<dbReference type="PROSITE" id="PS00122">
    <property type="entry name" value="CARBOXYLESTERASE_B_1"/>
    <property type="match status" value="1"/>
</dbReference>
<sequence length="552" mass="62545">MRFDIILAIFYTFTTVKCDDETPAILEIPQGKMQGDFRESYGGRIYTAFEGIPYAKPPVGDLRFAQPQIPEKWDGILRANRTYSCLCYFFIPGLRGIKGSEDCLYVYVYVPLKKITGEENLDVVVHIHGGAFMIGAPSYMAGPNYLMDKDVVYVSFNYRLAIMGFLSTEDDVVSGNNGLKDQTMALRWIKENIKYFGGNPDSVTLTGMSAGSASVHLHYFSPLSRGLFHRGLSQSGTALQSWAIVEKPLEKAKTVANALACPTNSTETMVDCMRQKGANDVINAMRTLLLYFDSVPLIIFGPVIEHGKDPFLPDSPYKMLKEGNVYDVPWIASNVKDEGLFPSAFFVMNNLMGEIEAKWNDIMPYLLDLYDTVDESDLMDVLMKIKAFYYEGEPVSDDNLYTMVHLFNDRFFMIDGEKAMRMQAKANRSPVYYYFFTYLLRKPIIPTFGFKRGVSHGDDAGLYLKTFGSAPKLDPTDETMMKLFTEFIANYAKNSTPSINNVEWKPLEPNDEMLNVLKIESPDEIAMIEMNSLGKHDFWESLPIKENEKLYP</sequence>
<evidence type="ECO:0000256" key="5">
    <source>
        <dbReference type="ARBA" id="ARBA00023180"/>
    </source>
</evidence>
<organism evidence="8 9">
    <name type="scientific">Phyllotreta striolata</name>
    <name type="common">Striped flea beetle</name>
    <name type="synonym">Crioceris striolata</name>
    <dbReference type="NCBI Taxonomy" id="444603"/>
    <lineage>
        <taxon>Eukaryota</taxon>
        <taxon>Metazoa</taxon>
        <taxon>Ecdysozoa</taxon>
        <taxon>Arthropoda</taxon>
        <taxon>Hexapoda</taxon>
        <taxon>Insecta</taxon>
        <taxon>Pterygota</taxon>
        <taxon>Neoptera</taxon>
        <taxon>Endopterygota</taxon>
        <taxon>Coleoptera</taxon>
        <taxon>Polyphaga</taxon>
        <taxon>Cucujiformia</taxon>
        <taxon>Chrysomeloidea</taxon>
        <taxon>Chrysomelidae</taxon>
        <taxon>Galerucinae</taxon>
        <taxon>Alticini</taxon>
        <taxon>Phyllotreta</taxon>
    </lineage>
</organism>
<feature type="domain" description="Carboxylesterase type B" evidence="7">
    <location>
        <begin position="24"/>
        <end position="524"/>
    </location>
</feature>
<protein>
    <recommendedName>
        <fullName evidence="6">Carboxylic ester hydrolase</fullName>
        <ecNumber evidence="6">3.1.1.-</ecNumber>
    </recommendedName>
</protein>
<reference evidence="8" key="1">
    <citation type="submission" date="2022-01" db="EMBL/GenBank/DDBJ databases">
        <authorList>
            <person name="King R."/>
        </authorList>
    </citation>
    <scope>NUCLEOTIDE SEQUENCE</scope>
</reference>
<gene>
    <name evidence="8" type="ORF">PHYEVI_LOCUS10357</name>
</gene>
<evidence type="ECO:0000313" key="9">
    <source>
        <dbReference type="Proteomes" id="UP001153712"/>
    </source>
</evidence>
<evidence type="ECO:0000256" key="4">
    <source>
        <dbReference type="ARBA" id="ARBA00023157"/>
    </source>
</evidence>
<keyword evidence="9" id="KW-1185">Reference proteome</keyword>
<feature type="chain" id="PRO_5040532754" description="Carboxylic ester hydrolase" evidence="6">
    <location>
        <begin position="19"/>
        <end position="552"/>
    </location>
</feature>
<dbReference type="AlphaFoldDB" id="A0A9N9U0D0"/>
<dbReference type="GO" id="GO:0052689">
    <property type="term" value="F:carboxylic ester hydrolase activity"/>
    <property type="evidence" value="ECO:0007669"/>
    <property type="project" value="UniProtKB-KW"/>
</dbReference>
<comment type="similarity">
    <text evidence="1 6">Belongs to the type-B carboxylesterase/lipase family.</text>
</comment>
<dbReference type="EMBL" id="OU900100">
    <property type="protein sequence ID" value="CAG9864100.1"/>
    <property type="molecule type" value="Genomic_DNA"/>
</dbReference>
<evidence type="ECO:0000256" key="3">
    <source>
        <dbReference type="ARBA" id="ARBA00022801"/>
    </source>
</evidence>